<proteinExistence type="predicted"/>
<name>A0A0E9VTB0_ANGAN</name>
<accession>A0A0E9VTB0</accession>
<reference evidence="1" key="2">
    <citation type="journal article" date="2015" name="Fish Shellfish Immunol.">
        <title>Early steps in the European eel (Anguilla anguilla)-Vibrio vulnificus interaction in the gills: Role of the RtxA13 toxin.</title>
        <authorList>
            <person name="Callol A."/>
            <person name="Pajuelo D."/>
            <person name="Ebbesson L."/>
            <person name="Teles M."/>
            <person name="MacKenzie S."/>
            <person name="Amaro C."/>
        </authorList>
    </citation>
    <scope>NUCLEOTIDE SEQUENCE</scope>
</reference>
<dbReference type="EMBL" id="GBXM01033102">
    <property type="protein sequence ID" value="JAH75475.1"/>
    <property type="molecule type" value="Transcribed_RNA"/>
</dbReference>
<dbReference type="EMBL" id="GBXM01027248">
    <property type="protein sequence ID" value="JAH81329.1"/>
    <property type="molecule type" value="Transcribed_RNA"/>
</dbReference>
<reference evidence="1" key="1">
    <citation type="submission" date="2014-11" db="EMBL/GenBank/DDBJ databases">
        <authorList>
            <person name="Amaro Gonzalez C."/>
        </authorList>
    </citation>
    <scope>NUCLEOTIDE SEQUENCE</scope>
</reference>
<protein>
    <submittedName>
        <fullName evidence="1">Uncharacterized protein</fullName>
    </submittedName>
</protein>
<sequence>MHTVLSKVNPQNLATCHWKLPSSSL</sequence>
<dbReference type="AlphaFoldDB" id="A0A0E9VTB0"/>
<organism evidence="1">
    <name type="scientific">Anguilla anguilla</name>
    <name type="common">European freshwater eel</name>
    <name type="synonym">Muraena anguilla</name>
    <dbReference type="NCBI Taxonomy" id="7936"/>
    <lineage>
        <taxon>Eukaryota</taxon>
        <taxon>Metazoa</taxon>
        <taxon>Chordata</taxon>
        <taxon>Craniata</taxon>
        <taxon>Vertebrata</taxon>
        <taxon>Euteleostomi</taxon>
        <taxon>Actinopterygii</taxon>
        <taxon>Neopterygii</taxon>
        <taxon>Teleostei</taxon>
        <taxon>Anguilliformes</taxon>
        <taxon>Anguillidae</taxon>
        <taxon>Anguilla</taxon>
    </lineage>
</organism>
<evidence type="ECO:0000313" key="1">
    <source>
        <dbReference type="EMBL" id="JAH81329.1"/>
    </source>
</evidence>